<organism evidence="1">
    <name type="scientific">uncultured Ramlibacter sp</name>
    <dbReference type="NCBI Taxonomy" id="260755"/>
    <lineage>
        <taxon>Bacteria</taxon>
        <taxon>Pseudomonadati</taxon>
        <taxon>Pseudomonadota</taxon>
        <taxon>Betaproteobacteria</taxon>
        <taxon>Burkholderiales</taxon>
        <taxon>Comamonadaceae</taxon>
        <taxon>Ramlibacter</taxon>
        <taxon>environmental samples</taxon>
    </lineage>
</organism>
<reference evidence="1" key="1">
    <citation type="submission" date="2020-02" db="EMBL/GenBank/DDBJ databases">
        <authorList>
            <person name="Meier V. D."/>
        </authorList>
    </citation>
    <scope>NUCLEOTIDE SEQUENCE</scope>
    <source>
        <strain evidence="1">AVDCRST_MAG51</strain>
    </source>
</reference>
<gene>
    <name evidence="1" type="ORF">AVDCRST_MAG51-1051</name>
</gene>
<evidence type="ECO:0000313" key="1">
    <source>
        <dbReference type="EMBL" id="CAA9403785.1"/>
    </source>
</evidence>
<accession>A0A6J4P630</accession>
<dbReference type="EMBL" id="CADCUX010000245">
    <property type="protein sequence ID" value="CAA9403785.1"/>
    <property type="molecule type" value="Genomic_DNA"/>
</dbReference>
<proteinExistence type="predicted"/>
<sequence>MSVDADLPEKAPAAGGPAAGEIQMNALSGTSVFAQMEK</sequence>
<name>A0A6J4P630_9BURK</name>
<dbReference type="AlphaFoldDB" id="A0A6J4P630"/>
<protein>
    <submittedName>
        <fullName evidence="1">Uncharacterized protein</fullName>
    </submittedName>
</protein>